<keyword evidence="3" id="KW-1185">Reference proteome</keyword>
<dbReference type="Proteomes" id="UP000235672">
    <property type="component" value="Unassembled WGS sequence"/>
</dbReference>
<evidence type="ECO:0000256" key="1">
    <source>
        <dbReference type="SAM" id="MobiDB-lite"/>
    </source>
</evidence>
<evidence type="ECO:0000313" key="3">
    <source>
        <dbReference type="Proteomes" id="UP000235672"/>
    </source>
</evidence>
<reference evidence="2 3" key="1">
    <citation type="submission" date="2016-05" db="EMBL/GenBank/DDBJ databases">
        <title>A degradative enzymes factory behind the ericoid mycorrhizal symbiosis.</title>
        <authorList>
            <consortium name="DOE Joint Genome Institute"/>
            <person name="Martino E."/>
            <person name="Morin E."/>
            <person name="Grelet G."/>
            <person name="Kuo A."/>
            <person name="Kohler A."/>
            <person name="Daghino S."/>
            <person name="Barry K."/>
            <person name="Choi C."/>
            <person name="Cichocki N."/>
            <person name="Clum A."/>
            <person name="Copeland A."/>
            <person name="Hainaut M."/>
            <person name="Haridas S."/>
            <person name="Labutti K."/>
            <person name="Lindquist E."/>
            <person name="Lipzen A."/>
            <person name="Khouja H.-R."/>
            <person name="Murat C."/>
            <person name="Ohm R."/>
            <person name="Olson A."/>
            <person name="Spatafora J."/>
            <person name="Veneault-Fourrey C."/>
            <person name="Henrissat B."/>
            <person name="Grigoriev I."/>
            <person name="Martin F."/>
            <person name="Perotto S."/>
        </authorList>
    </citation>
    <scope>NUCLEOTIDE SEQUENCE [LARGE SCALE GENOMIC DNA]</scope>
    <source>
        <strain evidence="2 3">UAMH 7357</strain>
    </source>
</reference>
<dbReference type="AlphaFoldDB" id="A0A2J6PQQ8"/>
<accession>A0A2J6PQQ8</accession>
<protein>
    <submittedName>
        <fullName evidence="2">Uncharacterized protein</fullName>
    </submittedName>
</protein>
<proteinExistence type="predicted"/>
<evidence type="ECO:0000313" key="2">
    <source>
        <dbReference type="EMBL" id="PMD16365.1"/>
    </source>
</evidence>
<dbReference type="EMBL" id="KZ613506">
    <property type="protein sequence ID" value="PMD16365.1"/>
    <property type="molecule type" value="Genomic_DNA"/>
</dbReference>
<sequence>MVDCKTDGDWGVSVLRAAGLRGRLGWKGTEQVPGASGSASVRTQDGEELSSWPASSSLDPDARTDFDAEADAGEEQQRGIFPSSPLGAWGRAQERGSSSTQ</sequence>
<feature type="region of interest" description="Disordered" evidence="1">
    <location>
        <begin position="24"/>
        <end position="101"/>
    </location>
</feature>
<name>A0A2J6PQQ8_9HELO</name>
<organism evidence="2 3">
    <name type="scientific">Hyaloscypha hepaticicola</name>
    <dbReference type="NCBI Taxonomy" id="2082293"/>
    <lineage>
        <taxon>Eukaryota</taxon>
        <taxon>Fungi</taxon>
        <taxon>Dikarya</taxon>
        <taxon>Ascomycota</taxon>
        <taxon>Pezizomycotina</taxon>
        <taxon>Leotiomycetes</taxon>
        <taxon>Helotiales</taxon>
        <taxon>Hyaloscyphaceae</taxon>
        <taxon>Hyaloscypha</taxon>
    </lineage>
</organism>
<gene>
    <name evidence="2" type="ORF">NA56DRAFT_753227</name>
</gene>